<feature type="compositionally biased region" description="Basic and acidic residues" evidence="1">
    <location>
        <begin position="105"/>
        <end position="114"/>
    </location>
</feature>
<feature type="compositionally biased region" description="Pro residues" evidence="1">
    <location>
        <begin position="267"/>
        <end position="278"/>
    </location>
</feature>
<dbReference type="GO" id="GO:0005737">
    <property type="term" value="C:cytoplasm"/>
    <property type="evidence" value="ECO:0007669"/>
    <property type="project" value="TreeGrafter"/>
</dbReference>
<feature type="compositionally biased region" description="Low complexity" evidence="1">
    <location>
        <begin position="219"/>
        <end position="232"/>
    </location>
</feature>
<dbReference type="Pfam" id="PF01841">
    <property type="entry name" value="Transglut_core"/>
    <property type="match status" value="1"/>
</dbReference>
<feature type="region of interest" description="Disordered" evidence="1">
    <location>
        <begin position="257"/>
        <end position="283"/>
    </location>
</feature>
<dbReference type="VEuPathDB" id="FungiDB:ATEG_02490"/>
<keyword evidence="3" id="KW-1185">Reference proteome</keyword>
<dbReference type="OrthoDB" id="6129702at2759"/>
<dbReference type="PANTHER" id="PTHR46333:SF5">
    <property type="entry name" value="TRANSGLUTAMINASE-LIKE DOMAIN-CONTAINING PROTEIN"/>
    <property type="match status" value="1"/>
</dbReference>
<evidence type="ECO:0000313" key="3">
    <source>
        <dbReference type="Proteomes" id="UP000452235"/>
    </source>
</evidence>
<accession>A0A5M3YUV6</accession>
<feature type="region of interest" description="Disordered" evidence="1">
    <location>
        <begin position="17"/>
        <end position="243"/>
    </location>
</feature>
<proteinExistence type="predicted"/>
<evidence type="ECO:0000256" key="1">
    <source>
        <dbReference type="SAM" id="MobiDB-lite"/>
    </source>
</evidence>
<sequence>MAEETQVLTIQQRIAALNQAQAAQSPDSAASPFLTSSKPTPLASRPAPRAQPANNHPVNTPANNEPEKPQPRPVPRGPSTTQISVQKPKVPPPLPARAPALPPRRPSELSRKNSLESVASDASRSTSTSAGRTTGTSSSSVTSGTSHGIRAPAWGEAELPALPPRRQDIKPPPRPKTTATNSTRSVSQSRPPLPSRRESTNSVSTNDSASSRPPPPLPSRGKSPAPPSSSRKLPPPPPSNTAWEKLQKSGFASINKKSAESTNNTPQPNPNGTPPPVPLASRPDLSKIQATKPRLYSSSPPATVPNTVCLKCRDFTGPDTHAARYPRQSLPTHDLAWLARELTAPFPSLTDKARAIFTWLHHNIEYDVHAFFNHCVQPSTPASTLASGLAVCEGYAKLYATLATHAGLEALVISGHGKGYGYTEPAPGAAVPPRRPDGHAWNVVRIDHGQWKLLDACWGAGSVQGAGQPYQRGFNPAMFTDTNDEFGLRHFPANPGQFYRDDGRPEISWEEYILGNPNSPLCAEQPQTFSDAEKHSIGKRSFLPAAKRIAVSQPGPIRFQFGLVCEHWTLEHHTRAKPGLFLLMTHGVDGRQDDRLPLTHFPGSGPGGGGALWYVDVPSARMLGAPGQKVQLAVLTTIGDIQDARGVTAEEYRRQVGRVGMSWAYIAEWELV</sequence>
<feature type="compositionally biased region" description="Low complexity" evidence="1">
    <location>
        <begin position="19"/>
        <end position="32"/>
    </location>
</feature>
<dbReference type="SUPFAM" id="SSF54001">
    <property type="entry name" value="Cysteine proteinases"/>
    <property type="match status" value="1"/>
</dbReference>
<reference evidence="2 3" key="1">
    <citation type="submission" date="2020-01" db="EMBL/GenBank/DDBJ databases">
        <title>Aspergillus terreus IFO 6365 whole genome shotgun sequence.</title>
        <authorList>
            <person name="Kanamasa S."/>
            <person name="Takahashi H."/>
        </authorList>
    </citation>
    <scope>NUCLEOTIDE SEQUENCE [LARGE SCALE GENOMIC DNA]</scope>
    <source>
        <strain evidence="2 3">IFO 6365</strain>
    </source>
</reference>
<protein>
    <submittedName>
        <fullName evidence="2">Kyphoscoliosis peptidase</fullName>
    </submittedName>
</protein>
<gene>
    <name evidence="2" type="ORF">ATEIFO6365_0002058900</name>
</gene>
<feature type="compositionally biased region" description="Low complexity" evidence="1">
    <location>
        <begin position="117"/>
        <end position="146"/>
    </location>
</feature>
<dbReference type="InterPro" id="IPR002931">
    <property type="entry name" value="Transglutaminase-like"/>
</dbReference>
<comment type="caution">
    <text evidence="2">The sequence shown here is derived from an EMBL/GenBank/DDBJ whole genome shotgun (WGS) entry which is preliminary data.</text>
</comment>
<feature type="compositionally biased region" description="Polar residues" evidence="1">
    <location>
        <begin position="52"/>
        <end position="63"/>
    </location>
</feature>
<dbReference type="Proteomes" id="UP000452235">
    <property type="component" value="Unassembled WGS sequence"/>
</dbReference>
<dbReference type="InterPro" id="IPR038765">
    <property type="entry name" value="Papain-like_cys_pep_sf"/>
</dbReference>
<dbReference type="PANTHER" id="PTHR46333">
    <property type="entry name" value="CYTOKINESIS PROTEIN 3"/>
    <property type="match status" value="1"/>
</dbReference>
<organism evidence="2 3">
    <name type="scientific">Aspergillus terreus</name>
    <dbReference type="NCBI Taxonomy" id="33178"/>
    <lineage>
        <taxon>Eukaryota</taxon>
        <taxon>Fungi</taxon>
        <taxon>Dikarya</taxon>
        <taxon>Ascomycota</taxon>
        <taxon>Pezizomycotina</taxon>
        <taxon>Eurotiomycetes</taxon>
        <taxon>Eurotiomycetidae</taxon>
        <taxon>Eurotiales</taxon>
        <taxon>Aspergillaceae</taxon>
        <taxon>Aspergillus</taxon>
        <taxon>Aspergillus subgen. Circumdati</taxon>
    </lineage>
</organism>
<dbReference type="EMBL" id="BLJY01000002">
    <property type="protein sequence ID" value="GFF13478.1"/>
    <property type="molecule type" value="Genomic_DNA"/>
</dbReference>
<dbReference type="InterPro" id="IPR052557">
    <property type="entry name" value="CAP/Cytokinesis_protein"/>
</dbReference>
<name>A0A5M3YUV6_ASPTE</name>
<feature type="compositionally biased region" description="Pro residues" evidence="1">
    <location>
        <begin position="89"/>
        <end position="104"/>
    </location>
</feature>
<evidence type="ECO:0000313" key="2">
    <source>
        <dbReference type="EMBL" id="GFF13478.1"/>
    </source>
</evidence>
<dbReference type="Gene3D" id="3.10.620.30">
    <property type="match status" value="1"/>
</dbReference>
<dbReference type="AlphaFoldDB" id="A0A5M3YUV6"/>
<feature type="compositionally biased region" description="Polar residues" evidence="1">
    <location>
        <begin position="177"/>
        <end position="190"/>
    </location>
</feature>